<name>A0A644WP72_9ZZZZ</name>
<dbReference type="GO" id="GO:0004565">
    <property type="term" value="F:beta-galactosidase activity"/>
    <property type="evidence" value="ECO:0007669"/>
    <property type="project" value="UniProtKB-EC"/>
</dbReference>
<feature type="domain" description="Glycoside hydrolase family 42 N-terminal" evidence="8">
    <location>
        <begin position="15"/>
        <end position="388"/>
    </location>
</feature>
<accession>A0A644WP72</accession>
<evidence type="ECO:0000259" key="8">
    <source>
        <dbReference type="Pfam" id="PF02449"/>
    </source>
</evidence>
<dbReference type="GO" id="GO:0005975">
    <property type="term" value="P:carbohydrate metabolic process"/>
    <property type="evidence" value="ECO:0007669"/>
    <property type="project" value="InterPro"/>
</dbReference>
<dbReference type="EC" id="3.2.1.23" evidence="3"/>
<dbReference type="GO" id="GO:0009341">
    <property type="term" value="C:beta-galactosidase complex"/>
    <property type="evidence" value="ECO:0007669"/>
    <property type="project" value="InterPro"/>
</dbReference>
<feature type="domain" description="Beta-galactosidase trimerisation" evidence="9">
    <location>
        <begin position="431"/>
        <end position="589"/>
    </location>
</feature>
<dbReference type="CDD" id="cd03143">
    <property type="entry name" value="A4_beta-galactosidase_middle_domain"/>
    <property type="match status" value="1"/>
</dbReference>
<organism evidence="10">
    <name type="scientific">bioreactor metagenome</name>
    <dbReference type="NCBI Taxonomy" id="1076179"/>
    <lineage>
        <taxon>unclassified sequences</taxon>
        <taxon>metagenomes</taxon>
        <taxon>ecological metagenomes</taxon>
    </lineage>
</organism>
<dbReference type="Pfam" id="PF08532">
    <property type="entry name" value="Glyco_hydro_42M"/>
    <property type="match status" value="1"/>
</dbReference>
<reference evidence="10" key="1">
    <citation type="submission" date="2019-08" db="EMBL/GenBank/DDBJ databases">
        <authorList>
            <person name="Kucharzyk K."/>
            <person name="Murdoch R.W."/>
            <person name="Higgins S."/>
            <person name="Loffler F."/>
        </authorList>
    </citation>
    <scope>NUCLEOTIDE SEQUENCE</scope>
</reference>
<proteinExistence type="inferred from homology"/>
<dbReference type="InterPro" id="IPR013738">
    <property type="entry name" value="Beta_galactosidase_Trimer"/>
</dbReference>
<dbReference type="InterPro" id="IPR013529">
    <property type="entry name" value="Glyco_hydro_42_N"/>
</dbReference>
<dbReference type="InterPro" id="IPR029062">
    <property type="entry name" value="Class_I_gatase-like"/>
</dbReference>
<protein>
    <recommendedName>
        <fullName evidence="3">beta-galactosidase</fullName>
        <ecNumber evidence="3">3.2.1.23</ecNumber>
    </recommendedName>
</protein>
<evidence type="ECO:0000256" key="6">
    <source>
        <dbReference type="ARBA" id="ARBA00022833"/>
    </source>
</evidence>
<evidence type="ECO:0000259" key="9">
    <source>
        <dbReference type="Pfam" id="PF08532"/>
    </source>
</evidence>
<dbReference type="Gene3D" id="3.40.50.880">
    <property type="match status" value="1"/>
</dbReference>
<dbReference type="Gene3D" id="3.20.20.80">
    <property type="entry name" value="Glycosidases"/>
    <property type="match status" value="1"/>
</dbReference>
<evidence type="ECO:0000256" key="2">
    <source>
        <dbReference type="ARBA" id="ARBA00005940"/>
    </source>
</evidence>
<keyword evidence="5 10" id="KW-0378">Hydrolase</keyword>
<keyword evidence="4" id="KW-0479">Metal-binding</keyword>
<evidence type="ECO:0000256" key="5">
    <source>
        <dbReference type="ARBA" id="ARBA00022801"/>
    </source>
</evidence>
<comment type="caution">
    <text evidence="10">The sequence shown here is derived from an EMBL/GenBank/DDBJ whole genome shotgun (WGS) entry which is preliminary data.</text>
</comment>
<dbReference type="Pfam" id="PF02449">
    <property type="entry name" value="Glyco_hydro_42"/>
    <property type="match status" value="1"/>
</dbReference>
<dbReference type="PANTHER" id="PTHR36447">
    <property type="entry name" value="BETA-GALACTOSIDASE GANA"/>
    <property type="match status" value="1"/>
</dbReference>
<dbReference type="PANTHER" id="PTHR36447:SF2">
    <property type="entry name" value="BETA-GALACTOSIDASE YESZ"/>
    <property type="match status" value="1"/>
</dbReference>
<sequence>MLYGAQYFRPPFPVRTYWERDIAHMQAMGFNCIKLWAVWNAIEKVQGEFDFADLDALVALSQKYNLQVVINLIPEGAPYWTYQGDTRDLYATADGQTVAYGGPANIPTAGWPGRCMDDQVFSDMVMHFIRTTAEHFSTDAAVIAFDVWNEPHLEPMYDYRSNMLCYCRHSQEAFIRFLKHKYQDLESLGLAWYRSYTAWDEVKPPTRFGTYPDMIDWRAFWLGNIQLWLRKRVAACKEGAPGKPVQTHVAYSGILGNKLTGGLANELGDEFLLAREVEIFGLSSFPKWLMGEEHYYRHFLHNEMVAQASNGKMFYQVELQGGAGKPGLLGGLVPTAEDVRVWNYNTIACGGKGTVYWQYAVEPSSLESPGFGLVGFMGEDTPRSRSASLCARRLNTTDIDAAQRVCETNAVFVSRSISLLAFAAGRMEELYAKSLSGVFKAAYHRGIPIRFMHEDHLDSLLSSRIRVLYVPMPLVLEPPTVAVFKRFVQEGGTLILEAGAGLYRANGEIDLQQQALGELMDMKHVEIQAAAENQAIDIKTTDGTVKGSLYRQLVASDDAIACEGTFEDGERAIITRQLGKGTIRWIGTFASLHYETTGDEETGAYLAGLLDAAGYDAIKRIDYSYSRQPSRTRVVLRLLQTNGNHLVVANNHTDLKATISIQFTQAPEPLSVVLEPYEGRVVSV</sequence>
<evidence type="ECO:0000256" key="4">
    <source>
        <dbReference type="ARBA" id="ARBA00022723"/>
    </source>
</evidence>
<dbReference type="GO" id="GO:0046872">
    <property type="term" value="F:metal ion binding"/>
    <property type="evidence" value="ECO:0007669"/>
    <property type="project" value="UniProtKB-KW"/>
</dbReference>
<gene>
    <name evidence="10" type="primary">bgaB_1</name>
    <name evidence="10" type="ORF">SDC9_51966</name>
</gene>
<dbReference type="AlphaFoldDB" id="A0A644WP72"/>
<dbReference type="InterPro" id="IPR003476">
    <property type="entry name" value="Glyco_hydro_42"/>
</dbReference>
<dbReference type="EMBL" id="VSSQ01001154">
    <property type="protein sequence ID" value="MPM05675.1"/>
    <property type="molecule type" value="Genomic_DNA"/>
</dbReference>
<dbReference type="SUPFAM" id="SSF51445">
    <property type="entry name" value="(Trans)glycosidases"/>
    <property type="match status" value="1"/>
</dbReference>
<keyword evidence="6" id="KW-0862">Zinc</keyword>
<dbReference type="InterPro" id="IPR017853">
    <property type="entry name" value="GH"/>
</dbReference>
<evidence type="ECO:0000256" key="7">
    <source>
        <dbReference type="ARBA" id="ARBA00023295"/>
    </source>
</evidence>
<evidence type="ECO:0000256" key="3">
    <source>
        <dbReference type="ARBA" id="ARBA00012756"/>
    </source>
</evidence>
<comment type="catalytic activity">
    <reaction evidence="1">
        <text>Hydrolysis of terminal non-reducing beta-D-galactose residues in beta-D-galactosides.</text>
        <dbReference type="EC" id="3.2.1.23"/>
    </reaction>
</comment>
<comment type="similarity">
    <text evidence="2">Belongs to the glycosyl hydrolase 42 family.</text>
</comment>
<evidence type="ECO:0000313" key="10">
    <source>
        <dbReference type="EMBL" id="MPM05675.1"/>
    </source>
</evidence>
<keyword evidence="7 10" id="KW-0326">Glycosidase</keyword>
<evidence type="ECO:0000256" key="1">
    <source>
        <dbReference type="ARBA" id="ARBA00001412"/>
    </source>
</evidence>